<name>A0ACB5R7V1_9CLOT</name>
<gene>
    <name evidence="1" type="ORF">rsdtw13_03600</name>
</gene>
<accession>A0ACB5R7V1</accession>
<protein>
    <submittedName>
        <fullName evidence="1">Uncharacterized protein</fullName>
    </submittedName>
</protein>
<evidence type="ECO:0000313" key="2">
    <source>
        <dbReference type="Proteomes" id="UP001058074"/>
    </source>
</evidence>
<dbReference type="Proteomes" id="UP001058074">
    <property type="component" value="Unassembled WGS sequence"/>
</dbReference>
<organism evidence="1 2">
    <name type="scientific">Inconstantimicrobium mannanitabidum</name>
    <dbReference type="NCBI Taxonomy" id="1604901"/>
    <lineage>
        <taxon>Bacteria</taxon>
        <taxon>Bacillati</taxon>
        <taxon>Bacillota</taxon>
        <taxon>Clostridia</taxon>
        <taxon>Eubacteriales</taxon>
        <taxon>Clostridiaceae</taxon>
        <taxon>Inconstantimicrobium</taxon>
    </lineage>
</organism>
<comment type="caution">
    <text evidence="1">The sequence shown here is derived from an EMBL/GenBank/DDBJ whole genome shotgun (WGS) entry which is preliminary data.</text>
</comment>
<sequence>MLIEIINFIKEVLKEFGDIIELIDITEQLGHKVDKVEIVISSNNFMGSISIYSNNVYDFLAVEVNNEEIMLNSNNSCEDFEDLKCKVKYELRKFSKL</sequence>
<evidence type="ECO:0000313" key="1">
    <source>
        <dbReference type="EMBL" id="GKX65102.1"/>
    </source>
</evidence>
<reference evidence="1" key="1">
    <citation type="journal article" date="2025" name="Int. J. Syst. Evol. Microbiol.">
        <title>Inconstantimicrobium mannanitabidum sp. nov., a novel member of the family Clostridiaceae isolated from anoxic soil under the treatment of reductive soil disinfestation.</title>
        <authorList>
            <person name="Ueki A."/>
            <person name="Tonouchi A."/>
            <person name="Honma S."/>
            <person name="Kaku N."/>
            <person name="Ueki K."/>
        </authorList>
    </citation>
    <scope>NUCLEOTIDE SEQUENCE</scope>
    <source>
        <strain evidence="1">TW13</strain>
    </source>
</reference>
<proteinExistence type="predicted"/>
<dbReference type="EMBL" id="BROD01000001">
    <property type="protein sequence ID" value="GKX65102.1"/>
    <property type="molecule type" value="Genomic_DNA"/>
</dbReference>
<keyword evidence="2" id="KW-1185">Reference proteome</keyword>